<dbReference type="EMBL" id="JBIGHZ010000002">
    <property type="protein sequence ID" value="MFG6447691.1"/>
    <property type="molecule type" value="Genomic_DNA"/>
</dbReference>
<dbReference type="PANTHER" id="PTHR30537">
    <property type="entry name" value="HTH-TYPE TRANSCRIPTIONAL REGULATOR"/>
    <property type="match status" value="1"/>
</dbReference>
<keyword evidence="7" id="KW-1185">Reference proteome</keyword>
<evidence type="ECO:0000256" key="3">
    <source>
        <dbReference type="ARBA" id="ARBA00023125"/>
    </source>
</evidence>
<accession>A0ABW7FTN4</accession>
<dbReference type="PANTHER" id="PTHR30537:SF35">
    <property type="entry name" value="TRANSCRIPTIONAL REGULATORY PROTEIN"/>
    <property type="match status" value="1"/>
</dbReference>
<evidence type="ECO:0000313" key="7">
    <source>
        <dbReference type="Proteomes" id="UP001606099"/>
    </source>
</evidence>
<reference evidence="6 7" key="1">
    <citation type="submission" date="2024-08" db="EMBL/GenBank/DDBJ databases">
        <authorList>
            <person name="Lu H."/>
        </authorList>
    </citation>
    <scope>NUCLEOTIDE SEQUENCE [LARGE SCALE GENOMIC DNA]</scope>
    <source>
        <strain evidence="6 7">BYS180W</strain>
    </source>
</reference>
<dbReference type="Pfam" id="PF00126">
    <property type="entry name" value="HTH_1"/>
    <property type="match status" value="1"/>
</dbReference>
<dbReference type="InterPro" id="IPR005119">
    <property type="entry name" value="LysR_subst-bd"/>
</dbReference>
<dbReference type="Proteomes" id="UP001606099">
    <property type="component" value="Unassembled WGS sequence"/>
</dbReference>
<dbReference type="PROSITE" id="PS50931">
    <property type="entry name" value="HTH_LYSR"/>
    <property type="match status" value="1"/>
</dbReference>
<protein>
    <submittedName>
        <fullName evidence="6">LysR family transcriptional regulator</fullName>
    </submittedName>
</protein>
<dbReference type="Gene3D" id="3.40.190.290">
    <property type="match status" value="1"/>
</dbReference>
<dbReference type="InterPro" id="IPR036388">
    <property type="entry name" value="WH-like_DNA-bd_sf"/>
</dbReference>
<gene>
    <name evidence="6" type="ORF">ACG0Z6_05470</name>
</gene>
<keyword evidence="4" id="KW-0804">Transcription</keyword>
<proteinExistence type="inferred from homology"/>
<dbReference type="CDD" id="cd08422">
    <property type="entry name" value="PBP2_CrgA_like"/>
    <property type="match status" value="1"/>
</dbReference>
<keyword evidence="2" id="KW-0805">Transcription regulation</keyword>
<dbReference type="SUPFAM" id="SSF53850">
    <property type="entry name" value="Periplasmic binding protein-like II"/>
    <property type="match status" value="1"/>
</dbReference>
<evidence type="ECO:0000256" key="2">
    <source>
        <dbReference type="ARBA" id="ARBA00023015"/>
    </source>
</evidence>
<evidence type="ECO:0000313" key="6">
    <source>
        <dbReference type="EMBL" id="MFG6447691.1"/>
    </source>
</evidence>
<dbReference type="Pfam" id="PF03466">
    <property type="entry name" value="LysR_substrate"/>
    <property type="match status" value="1"/>
</dbReference>
<evidence type="ECO:0000259" key="5">
    <source>
        <dbReference type="PROSITE" id="PS50931"/>
    </source>
</evidence>
<sequence>MSITPAKQLLQARLMVTFARVVECRSISAAALSLGVDKASVSRQLAELEDMLGVRLLHRSTRKLSLTDIGATVFDRALRVVEELAAAHAEAEHARGTPSGVLSVSTPVAFGTHHLLPYVGEFHRRCPQVTLELCLLDRQVDLQDEGFELLLRLCDHPPETLVASKLADIHYALVATPAFLSSQRPIEQVADLAEVNCLFYGYRKHTAQWRFSAAGAMQAVQVRSRVAVNNSDAVKALALQSLGLALLPLFAIADELQDGRLQRVLPELQAQGYLGRHLFAIYSPTRQPSPKLRSFLSFLREVWLPQQRWLNLDAAVVR</sequence>
<dbReference type="InterPro" id="IPR036390">
    <property type="entry name" value="WH_DNA-bd_sf"/>
</dbReference>
<dbReference type="InterPro" id="IPR000847">
    <property type="entry name" value="LysR_HTH_N"/>
</dbReference>
<dbReference type="Gene3D" id="1.10.10.10">
    <property type="entry name" value="Winged helix-like DNA-binding domain superfamily/Winged helix DNA-binding domain"/>
    <property type="match status" value="1"/>
</dbReference>
<evidence type="ECO:0000256" key="4">
    <source>
        <dbReference type="ARBA" id="ARBA00023163"/>
    </source>
</evidence>
<feature type="domain" description="HTH lysR-type" evidence="5">
    <location>
        <begin position="10"/>
        <end position="67"/>
    </location>
</feature>
<dbReference type="RefSeq" id="WP_394459258.1">
    <property type="nucleotide sequence ID" value="NZ_JBIGHZ010000002.1"/>
</dbReference>
<dbReference type="InterPro" id="IPR058163">
    <property type="entry name" value="LysR-type_TF_proteobact-type"/>
</dbReference>
<name>A0ABW7FTN4_9BURK</name>
<organism evidence="6 7">
    <name type="scientific">Roseateles rivi</name>
    <dbReference type="NCBI Taxonomy" id="3299028"/>
    <lineage>
        <taxon>Bacteria</taxon>
        <taxon>Pseudomonadati</taxon>
        <taxon>Pseudomonadota</taxon>
        <taxon>Betaproteobacteria</taxon>
        <taxon>Burkholderiales</taxon>
        <taxon>Sphaerotilaceae</taxon>
        <taxon>Roseateles</taxon>
    </lineage>
</organism>
<dbReference type="SUPFAM" id="SSF46785">
    <property type="entry name" value="Winged helix' DNA-binding domain"/>
    <property type="match status" value="1"/>
</dbReference>
<keyword evidence="3" id="KW-0238">DNA-binding</keyword>
<evidence type="ECO:0000256" key="1">
    <source>
        <dbReference type="ARBA" id="ARBA00009437"/>
    </source>
</evidence>
<comment type="similarity">
    <text evidence="1">Belongs to the LysR transcriptional regulatory family.</text>
</comment>
<comment type="caution">
    <text evidence="6">The sequence shown here is derived from an EMBL/GenBank/DDBJ whole genome shotgun (WGS) entry which is preliminary data.</text>
</comment>